<protein>
    <submittedName>
        <fullName evidence="4">Tetratricopeptide repeat protein</fullName>
    </submittedName>
</protein>
<evidence type="ECO:0000313" key="4">
    <source>
        <dbReference type="EMBL" id="QTR50432.1"/>
    </source>
</evidence>
<evidence type="ECO:0000256" key="3">
    <source>
        <dbReference type="SAM" id="Coils"/>
    </source>
</evidence>
<dbReference type="RefSeq" id="WP_210227960.1">
    <property type="nucleotide sequence ID" value="NZ_CP072800.1"/>
</dbReference>
<keyword evidence="1" id="KW-0677">Repeat</keyword>
<dbReference type="PANTHER" id="PTHR45641:SF19">
    <property type="entry name" value="NEPHROCYSTIN-3"/>
    <property type="match status" value="1"/>
</dbReference>
<dbReference type="PROSITE" id="PS51257">
    <property type="entry name" value="PROKAR_LIPOPROTEIN"/>
    <property type="match status" value="1"/>
</dbReference>
<dbReference type="Pfam" id="PF13374">
    <property type="entry name" value="TPR_10"/>
    <property type="match status" value="4"/>
</dbReference>
<keyword evidence="2" id="KW-0802">TPR repeat</keyword>
<accession>A0ABX7X574</accession>
<sequence>MRRLVFVVMLLLAACGDKQEVSQNSGGDFSPNQVAGRDAIQNVTVNNYQKSQDYQDLLAKRDDARENVQEYPKNAKFRQVLTTAEQNLENFKRDVLKLADEINKFPVNTERLKQAVALFNAQQYAEARKVLDAGEITQEQDALLEKQQRLQEEQATITAQLDDKANEWLLKAQLTAIAYSLGDQRIAQTSGYFEKALKSGRTPKRLFTYAKFLQDNNEYRAAETLYTETLSILRELAKDNPAVYQSYVAMTLNNLGILVAADSQRRKEAETIYTEALTLRRQLAKDNPAVYQPDVAMTLNNLGILVADGSQRRKEAETLYTEALTLRRELAKDNPAVYLSDVAMTLNNLGALVYVDSQRRKEAETLYTEALSSYRGLAKDNSTVYLPYVAMMLNNLGILVSDDSQRRKEAEILYTEALTLRRELTNDNPAVYLLNVANTLMVFGGSYLDWNEPTQALPLLQESAQLFAPLAQQAPVYLGKNMTLCYN</sequence>
<keyword evidence="5" id="KW-1185">Reference proteome</keyword>
<dbReference type="InterPro" id="IPR011990">
    <property type="entry name" value="TPR-like_helical_dom_sf"/>
</dbReference>
<evidence type="ECO:0000256" key="2">
    <source>
        <dbReference type="ARBA" id="ARBA00022803"/>
    </source>
</evidence>
<dbReference type="EMBL" id="CP072800">
    <property type="protein sequence ID" value="QTR50432.1"/>
    <property type="molecule type" value="Genomic_DNA"/>
</dbReference>
<dbReference type="Gene3D" id="1.25.40.10">
    <property type="entry name" value="Tetratricopeptide repeat domain"/>
    <property type="match status" value="2"/>
</dbReference>
<feature type="coiled-coil region" evidence="3">
    <location>
        <begin position="133"/>
        <end position="167"/>
    </location>
</feature>
<feature type="coiled-coil region" evidence="3">
    <location>
        <begin position="74"/>
        <end position="101"/>
    </location>
</feature>
<evidence type="ECO:0000256" key="1">
    <source>
        <dbReference type="ARBA" id="ARBA00022737"/>
    </source>
</evidence>
<gene>
    <name evidence="4" type="ORF">J8380_02280</name>
</gene>
<dbReference type="SUPFAM" id="SSF48452">
    <property type="entry name" value="TPR-like"/>
    <property type="match status" value="2"/>
</dbReference>
<dbReference type="Proteomes" id="UP000672027">
    <property type="component" value="Chromosome"/>
</dbReference>
<reference evidence="4 5" key="1">
    <citation type="submission" date="2021-04" db="EMBL/GenBank/DDBJ databases">
        <title>Genomics, taxonomy and metabolism of representatives of sulfur bacteria of the genus Thiothrix: Thiothrix fructosivorans QT, Thiothrix unzii A1T and three new species, Thiothrix subterranea sp. nov., Thiothrix litoralis sp. nov. and 'Candidatus Thiothrix anitrata' sp. nov.</title>
        <authorList>
            <person name="Ravin N.V."/>
            <person name="Smolyakov D."/>
            <person name="Rudenko T.S."/>
            <person name="Mardanov A.V."/>
            <person name="Beletsky A.V."/>
            <person name="Markov N.D."/>
            <person name="Fomenkov A.I."/>
            <person name="Roberts R.J."/>
            <person name="Karnachuk O.V."/>
            <person name="Novikov A."/>
            <person name="Grabovich M.Y."/>
        </authorList>
    </citation>
    <scope>NUCLEOTIDE SEQUENCE [LARGE SCALE GENOMIC DNA]</scope>
    <source>
        <strain evidence="4 5">A52</strain>
    </source>
</reference>
<proteinExistence type="predicted"/>
<evidence type="ECO:0000313" key="5">
    <source>
        <dbReference type="Proteomes" id="UP000672027"/>
    </source>
</evidence>
<dbReference type="PANTHER" id="PTHR45641">
    <property type="entry name" value="TETRATRICOPEPTIDE REPEAT PROTEIN (AFU_ORTHOLOGUE AFUA_6G03870)"/>
    <property type="match status" value="1"/>
</dbReference>
<keyword evidence="3" id="KW-0175">Coiled coil</keyword>
<name>A0ABX7X574_9GAMM</name>
<organism evidence="4 5">
    <name type="scientific">Candidatus Thiothrix anitrata</name>
    <dbReference type="NCBI Taxonomy" id="2823902"/>
    <lineage>
        <taxon>Bacteria</taxon>
        <taxon>Pseudomonadati</taxon>
        <taxon>Pseudomonadota</taxon>
        <taxon>Gammaproteobacteria</taxon>
        <taxon>Thiotrichales</taxon>
        <taxon>Thiotrichaceae</taxon>
        <taxon>Thiothrix</taxon>
    </lineage>
</organism>